<dbReference type="Pfam" id="PF05305">
    <property type="entry name" value="DUF732"/>
    <property type="match status" value="1"/>
</dbReference>
<keyword evidence="1" id="KW-1133">Transmembrane helix</keyword>
<evidence type="ECO:0000313" key="3">
    <source>
        <dbReference type="EMBL" id="SPM42922.1"/>
    </source>
</evidence>
<evidence type="ECO:0000259" key="2">
    <source>
        <dbReference type="Pfam" id="PF05305"/>
    </source>
</evidence>
<dbReference type="EMBL" id="FUEZ01000004">
    <property type="protein sequence ID" value="SPM42922.1"/>
    <property type="molecule type" value="Genomic_DNA"/>
</dbReference>
<dbReference type="InterPro" id="IPR007969">
    <property type="entry name" value="DUF732"/>
</dbReference>
<accession>A0A2U3PGM8</accession>
<reference evidence="3 4" key="1">
    <citation type="submission" date="2017-01" db="EMBL/GenBank/DDBJ databases">
        <authorList>
            <consortium name="Urmite Genomes"/>
        </authorList>
    </citation>
    <scope>NUCLEOTIDE SEQUENCE [LARGE SCALE GENOMIC DNA]</scope>
    <source>
        <strain evidence="3 4">AB215</strain>
    </source>
</reference>
<keyword evidence="1" id="KW-0472">Membrane</keyword>
<feature type="transmembrane region" description="Helical" evidence="1">
    <location>
        <begin position="12"/>
        <end position="32"/>
    </location>
</feature>
<sequence length="125" mass="12867">VIYAPKIQATTLWFIALTATLAAAAAMLAAPLRADIIRVDIIGNSFLNALTAAGVPYSQPARTTAEGQSVCPMLVQPGGDFDSVVSKMAIGNGMSEKTAGIFTIVAIATYCPAMIAPLIPSRLTG</sequence>
<dbReference type="Proteomes" id="UP000240424">
    <property type="component" value="Unassembled WGS sequence"/>
</dbReference>
<keyword evidence="1" id="KW-0812">Transmembrane</keyword>
<feature type="transmembrane region" description="Helical" evidence="1">
    <location>
        <begin position="98"/>
        <end position="119"/>
    </location>
</feature>
<keyword evidence="4" id="KW-1185">Reference proteome</keyword>
<evidence type="ECO:0000256" key="1">
    <source>
        <dbReference type="SAM" id="Phobius"/>
    </source>
</evidence>
<proteinExistence type="predicted"/>
<organism evidence="3 4">
    <name type="scientific">Mycobacterium numidiamassiliense</name>
    <dbReference type="NCBI Taxonomy" id="1841861"/>
    <lineage>
        <taxon>Bacteria</taxon>
        <taxon>Bacillati</taxon>
        <taxon>Actinomycetota</taxon>
        <taxon>Actinomycetes</taxon>
        <taxon>Mycobacteriales</taxon>
        <taxon>Mycobacteriaceae</taxon>
        <taxon>Mycobacterium</taxon>
    </lineage>
</organism>
<dbReference type="STRING" id="1841861.GCA_900157365_03463"/>
<gene>
    <name evidence="3" type="ORF">MNAB215_5143</name>
</gene>
<feature type="domain" description="DUF732" evidence="2">
    <location>
        <begin position="45"/>
        <end position="112"/>
    </location>
</feature>
<protein>
    <submittedName>
        <fullName evidence="3">LprJ</fullName>
    </submittedName>
</protein>
<feature type="non-terminal residue" evidence="3">
    <location>
        <position position="1"/>
    </location>
</feature>
<dbReference type="AlphaFoldDB" id="A0A2U3PGM8"/>
<evidence type="ECO:0000313" key="4">
    <source>
        <dbReference type="Proteomes" id="UP000240424"/>
    </source>
</evidence>
<name>A0A2U3PGM8_9MYCO</name>